<keyword evidence="3" id="KW-1185">Reference proteome</keyword>
<evidence type="ECO:0000313" key="3">
    <source>
        <dbReference type="Proteomes" id="UP001154282"/>
    </source>
</evidence>
<proteinExistence type="predicted"/>
<name>A0AAV0L6M0_9ROSI</name>
<accession>A0AAV0L6M0</accession>
<organism evidence="2 3">
    <name type="scientific">Linum tenue</name>
    <dbReference type="NCBI Taxonomy" id="586396"/>
    <lineage>
        <taxon>Eukaryota</taxon>
        <taxon>Viridiplantae</taxon>
        <taxon>Streptophyta</taxon>
        <taxon>Embryophyta</taxon>
        <taxon>Tracheophyta</taxon>
        <taxon>Spermatophyta</taxon>
        <taxon>Magnoliopsida</taxon>
        <taxon>eudicotyledons</taxon>
        <taxon>Gunneridae</taxon>
        <taxon>Pentapetalae</taxon>
        <taxon>rosids</taxon>
        <taxon>fabids</taxon>
        <taxon>Malpighiales</taxon>
        <taxon>Linaceae</taxon>
        <taxon>Linum</taxon>
    </lineage>
</organism>
<gene>
    <name evidence="2" type="ORF">LITE_LOCUS21936</name>
</gene>
<feature type="compositionally biased region" description="Low complexity" evidence="1">
    <location>
        <begin position="47"/>
        <end position="63"/>
    </location>
</feature>
<dbReference type="Proteomes" id="UP001154282">
    <property type="component" value="Unassembled WGS sequence"/>
</dbReference>
<evidence type="ECO:0000256" key="1">
    <source>
        <dbReference type="SAM" id="MobiDB-lite"/>
    </source>
</evidence>
<evidence type="ECO:0000313" key="2">
    <source>
        <dbReference type="EMBL" id="CAI0428984.1"/>
    </source>
</evidence>
<sequence length="281" mass="30668">MDCLNSRVDRRLSQLFEVVNKNKSDFDEFRRFLTTPIIQSRALPLDGGNPNPINSSVNSSSSPVGGGNGQPRQDNLFPPMTNQPTPHRMNRGEIPATTQVEGIPNVGVGEIPPRGENLGVTHSTPVEPPPYTVSTHMGGGDMISIPPLNHLKQNVQRSGQVNTNLAGNFLSVETVLGRVLWRAISLKPLIGNARLGSYFEPWMFVDGLMHLDCGKKVRRVVFQSHQNPIMHSGICQFLAKAGKQFEVPTLSSDSRSLGHDQLELGVGNGRARLSKPREGIG</sequence>
<feature type="region of interest" description="Disordered" evidence="1">
    <location>
        <begin position="41"/>
        <end position="87"/>
    </location>
</feature>
<reference evidence="2" key="1">
    <citation type="submission" date="2022-08" db="EMBL/GenBank/DDBJ databases">
        <authorList>
            <person name="Gutierrez-Valencia J."/>
        </authorList>
    </citation>
    <scope>NUCLEOTIDE SEQUENCE</scope>
</reference>
<dbReference type="AlphaFoldDB" id="A0AAV0L6M0"/>
<comment type="caution">
    <text evidence="2">The sequence shown here is derived from an EMBL/GenBank/DDBJ whole genome shotgun (WGS) entry which is preliminary data.</text>
</comment>
<protein>
    <submittedName>
        <fullName evidence="2">Uncharacterized protein</fullName>
    </submittedName>
</protein>
<dbReference type="EMBL" id="CAMGYJ010000006">
    <property type="protein sequence ID" value="CAI0428984.1"/>
    <property type="molecule type" value="Genomic_DNA"/>
</dbReference>